<accession>A0AAV5VQ78</accession>
<sequence length="81" mass="8900">MDVVLPDLSFTKIPLVAHFSVPSLKTAVWNSAIVPPTSIWNGLFHLQITLIFVGITLLSNGTSRLSTVLSWTSPPQSPEQW</sequence>
<evidence type="ECO:0000313" key="2">
    <source>
        <dbReference type="Proteomes" id="UP001432322"/>
    </source>
</evidence>
<protein>
    <submittedName>
        <fullName evidence="1">Uncharacterized protein</fullName>
    </submittedName>
</protein>
<evidence type="ECO:0000313" key="1">
    <source>
        <dbReference type="EMBL" id="GMT20503.1"/>
    </source>
</evidence>
<proteinExistence type="predicted"/>
<reference evidence="1" key="1">
    <citation type="submission" date="2023-10" db="EMBL/GenBank/DDBJ databases">
        <title>Genome assembly of Pristionchus species.</title>
        <authorList>
            <person name="Yoshida K."/>
            <person name="Sommer R.J."/>
        </authorList>
    </citation>
    <scope>NUCLEOTIDE SEQUENCE</scope>
    <source>
        <strain evidence="1">RS5133</strain>
    </source>
</reference>
<gene>
    <name evidence="1" type="ORF">PFISCL1PPCAC_11800</name>
</gene>
<name>A0AAV5VQ78_9BILA</name>
<comment type="caution">
    <text evidence="1">The sequence shown here is derived from an EMBL/GenBank/DDBJ whole genome shotgun (WGS) entry which is preliminary data.</text>
</comment>
<dbReference type="EMBL" id="BTSY01000003">
    <property type="protein sequence ID" value="GMT20503.1"/>
    <property type="molecule type" value="Genomic_DNA"/>
</dbReference>
<dbReference type="Proteomes" id="UP001432322">
    <property type="component" value="Unassembled WGS sequence"/>
</dbReference>
<keyword evidence="2" id="KW-1185">Reference proteome</keyword>
<organism evidence="1 2">
    <name type="scientific">Pristionchus fissidentatus</name>
    <dbReference type="NCBI Taxonomy" id="1538716"/>
    <lineage>
        <taxon>Eukaryota</taxon>
        <taxon>Metazoa</taxon>
        <taxon>Ecdysozoa</taxon>
        <taxon>Nematoda</taxon>
        <taxon>Chromadorea</taxon>
        <taxon>Rhabditida</taxon>
        <taxon>Rhabditina</taxon>
        <taxon>Diplogasteromorpha</taxon>
        <taxon>Diplogasteroidea</taxon>
        <taxon>Neodiplogasteridae</taxon>
        <taxon>Pristionchus</taxon>
    </lineage>
</organism>
<dbReference type="AlphaFoldDB" id="A0AAV5VQ78"/>